<dbReference type="PROSITE" id="PS00086">
    <property type="entry name" value="CYTOCHROME_P450"/>
    <property type="match status" value="1"/>
</dbReference>
<dbReference type="SUPFAM" id="SSF48264">
    <property type="entry name" value="Cytochrome P450"/>
    <property type="match status" value="1"/>
</dbReference>
<proteinExistence type="inferred from homology"/>
<dbReference type="InterPro" id="IPR002397">
    <property type="entry name" value="Cyt_P450_B"/>
</dbReference>
<evidence type="ECO:0000256" key="8">
    <source>
        <dbReference type="RuleBase" id="RU000461"/>
    </source>
</evidence>
<evidence type="ECO:0000256" key="6">
    <source>
        <dbReference type="ARBA" id="ARBA00023004"/>
    </source>
</evidence>
<keyword evidence="7 8" id="KW-0503">Monooxygenase</keyword>
<dbReference type="PRINTS" id="PR00385">
    <property type="entry name" value="P450"/>
</dbReference>
<dbReference type="InterPro" id="IPR036396">
    <property type="entry name" value="Cyt_P450_sf"/>
</dbReference>
<dbReference type="Proteomes" id="UP000324701">
    <property type="component" value="Unassembled WGS sequence"/>
</dbReference>
<dbReference type="GO" id="GO:0005506">
    <property type="term" value="F:iron ion binding"/>
    <property type="evidence" value="ECO:0007669"/>
    <property type="project" value="InterPro"/>
</dbReference>
<dbReference type="GO" id="GO:0008395">
    <property type="term" value="F:steroid hydroxylase activity"/>
    <property type="evidence" value="ECO:0007669"/>
    <property type="project" value="TreeGrafter"/>
</dbReference>
<reference evidence="9 10" key="1">
    <citation type="submission" date="2019-09" db="EMBL/GenBank/DDBJ databases">
        <title>Report of infection by Mycobacterium simiae a patient suffering from pulmonary tuberculosis.</title>
        <authorList>
            <person name="Mohanty P.S."/>
            <person name="Bansal A.K."/>
            <person name="Singh H."/>
            <person name="Sharma S."/>
            <person name="Patil S.A."/>
            <person name="Upadhaya P."/>
            <person name="Singh P.K."/>
            <person name="Kumar D."/>
            <person name="Kumar S."/>
            <person name="Singh R.K."/>
            <person name="Chaudhary B."/>
        </authorList>
    </citation>
    <scope>NUCLEOTIDE SEQUENCE [LARGE SCALE GENOMIC DNA]</scope>
    <source>
        <strain evidence="9 10">JAL-560-SIM</strain>
    </source>
</reference>
<evidence type="ECO:0000313" key="9">
    <source>
        <dbReference type="EMBL" id="KAA1250932.1"/>
    </source>
</evidence>
<dbReference type="PANTHER" id="PTHR46696">
    <property type="entry name" value="P450, PUTATIVE (EUROFUNG)-RELATED"/>
    <property type="match status" value="1"/>
</dbReference>
<dbReference type="InterPro" id="IPR017972">
    <property type="entry name" value="Cyt_P450_CS"/>
</dbReference>
<evidence type="ECO:0000256" key="3">
    <source>
        <dbReference type="ARBA" id="ARBA00022617"/>
    </source>
</evidence>
<keyword evidence="10" id="KW-1185">Reference proteome</keyword>
<dbReference type="Pfam" id="PF00067">
    <property type="entry name" value="p450"/>
    <property type="match status" value="1"/>
</dbReference>
<dbReference type="GO" id="GO:0006707">
    <property type="term" value="P:cholesterol catabolic process"/>
    <property type="evidence" value="ECO:0007669"/>
    <property type="project" value="TreeGrafter"/>
</dbReference>
<dbReference type="Gene3D" id="1.10.630.10">
    <property type="entry name" value="Cytochrome P450"/>
    <property type="match status" value="1"/>
</dbReference>
<keyword evidence="6 8" id="KW-0408">Iron</keyword>
<keyword evidence="5 8" id="KW-0560">Oxidoreductase</keyword>
<sequence>MRAAHAGHNCAVRRSEVASPPRSFNLRHLVDVQMTPGHAGRVTAVADAITLFDTESLQDPYPLYERMHVVGPVHRIVDSAFYAVCGWDAVHDVLSRPETFSSNLTATMTYTAEGTVEPFYMDSLGGPTHVLATADDPAHARHRKLLVRHLAAKRIRVFEQLVADTAERLLLDGLQDGRIEWMGAMANRLPMMVVAELIGIPDADVAQLVKWGYAATQLLEGLVSQEQLAAAGIAVMELSGYIFEQLGRAAVDPQDNLIGELAVACEAGEIDTLTAQIMMVTLFAAGGESTASLLGSAAWLLANRPDIQLRVRENPELLGAFIEETLRYEAPFRGHYRHVRSATSLAGVDLPADSHLLLLWGAANRDPAQFETPGAFRLDRARGNGHISFGKGAHFCVGAALARLEARIVLRLLVDRTSIIEATDVGRWLPSILVRRLEHLELTVR</sequence>
<evidence type="ECO:0000256" key="7">
    <source>
        <dbReference type="ARBA" id="ARBA00023033"/>
    </source>
</evidence>
<evidence type="ECO:0000256" key="4">
    <source>
        <dbReference type="ARBA" id="ARBA00022723"/>
    </source>
</evidence>
<keyword evidence="4 8" id="KW-0479">Metal-binding</keyword>
<dbReference type="EMBL" id="VTZN01000028">
    <property type="protein sequence ID" value="KAA1250932.1"/>
    <property type="molecule type" value="Genomic_DNA"/>
</dbReference>
<dbReference type="AlphaFoldDB" id="A0A5B1BSG4"/>
<comment type="similarity">
    <text evidence="2 8">Belongs to the cytochrome P450 family.</text>
</comment>
<dbReference type="GO" id="GO:0036199">
    <property type="term" value="F:cholest-4-en-3-one 26-monooxygenase activity"/>
    <property type="evidence" value="ECO:0007669"/>
    <property type="project" value="TreeGrafter"/>
</dbReference>
<evidence type="ECO:0000256" key="5">
    <source>
        <dbReference type="ARBA" id="ARBA00023002"/>
    </source>
</evidence>
<gene>
    <name evidence="9" type="ORF">F0Q45_07000</name>
</gene>
<dbReference type="GO" id="GO:0020037">
    <property type="term" value="F:heme binding"/>
    <property type="evidence" value="ECO:0007669"/>
    <property type="project" value="InterPro"/>
</dbReference>
<dbReference type="InterPro" id="IPR001128">
    <property type="entry name" value="Cyt_P450"/>
</dbReference>
<dbReference type="OrthoDB" id="502624at2"/>
<keyword evidence="3 8" id="KW-0349">Heme</keyword>
<comment type="cofactor">
    <cofactor evidence="1">
        <name>heme</name>
        <dbReference type="ChEBI" id="CHEBI:30413"/>
    </cofactor>
</comment>
<protein>
    <submittedName>
        <fullName evidence="9">Cytochrome P450</fullName>
    </submittedName>
</protein>
<dbReference type="PRINTS" id="PR00359">
    <property type="entry name" value="BP450"/>
</dbReference>
<comment type="caution">
    <text evidence="9">The sequence shown here is derived from an EMBL/GenBank/DDBJ whole genome shotgun (WGS) entry which is preliminary data.</text>
</comment>
<name>A0A5B1BSG4_MYCSI</name>
<dbReference type="PANTHER" id="PTHR46696:SF4">
    <property type="entry name" value="BIOTIN BIOSYNTHESIS CYTOCHROME P450"/>
    <property type="match status" value="1"/>
</dbReference>
<evidence type="ECO:0000256" key="1">
    <source>
        <dbReference type="ARBA" id="ARBA00001971"/>
    </source>
</evidence>
<accession>A0A5B1BSG4</accession>
<organism evidence="9 10">
    <name type="scientific">Mycobacterium simiae</name>
    <name type="common">Mycobacterium habana</name>
    <dbReference type="NCBI Taxonomy" id="1784"/>
    <lineage>
        <taxon>Bacteria</taxon>
        <taxon>Bacillati</taxon>
        <taxon>Actinomycetota</taxon>
        <taxon>Actinomycetes</taxon>
        <taxon>Mycobacteriales</taxon>
        <taxon>Mycobacteriaceae</taxon>
        <taxon>Mycobacterium</taxon>
        <taxon>Mycobacterium simiae complex</taxon>
    </lineage>
</organism>
<evidence type="ECO:0000313" key="10">
    <source>
        <dbReference type="Proteomes" id="UP000324701"/>
    </source>
</evidence>
<evidence type="ECO:0000256" key="2">
    <source>
        <dbReference type="ARBA" id="ARBA00010617"/>
    </source>
</evidence>